<sequence>LLVTEKRDFNDHSSNREIEEDSLPWLDKNQKSPVPVNPGEMPLRELLGLVLNVVSLKEQLPTLEQTKIKKEALERHLKLETLGMTVRQSNTEIKLEPSSEPINESENGE</sequence>
<gene>
    <name evidence="1" type="ORF">X801_07088</name>
</gene>
<organism evidence="1 2">
    <name type="scientific">Opisthorchis viverrini</name>
    <name type="common">Southeast Asian liver fluke</name>
    <dbReference type="NCBI Taxonomy" id="6198"/>
    <lineage>
        <taxon>Eukaryota</taxon>
        <taxon>Metazoa</taxon>
        <taxon>Spiralia</taxon>
        <taxon>Lophotrochozoa</taxon>
        <taxon>Platyhelminthes</taxon>
        <taxon>Trematoda</taxon>
        <taxon>Digenea</taxon>
        <taxon>Opisthorchiida</taxon>
        <taxon>Opisthorchiata</taxon>
        <taxon>Opisthorchiidae</taxon>
        <taxon>Opisthorchis</taxon>
    </lineage>
</organism>
<dbReference type="EMBL" id="KV895942">
    <property type="protein sequence ID" value="OON17082.1"/>
    <property type="molecule type" value="Genomic_DNA"/>
</dbReference>
<dbReference type="AlphaFoldDB" id="A0A1S8WRH9"/>
<proteinExistence type="predicted"/>
<protein>
    <submittedName>
        <fullName evidence="1">Uncharacterized protein</fullName>
    </submittedName>
</protein>
<feature type="non-terminal residue" evidence="1">
    <location>
        <position position="1"/>
    </location>
</feature>
<accession>A0A1S8WRH9</accession>
<evidence type="ECO:0000313" key="1">
    <source>
        <dbReference type="EMBL" id="OON17082.1"/>
    </source>
</evidence>
<dbReference type="Proteomes" id="UP000243686">
    <property type="component" value="Unassembled WGS sequence"/>
</dbReference>
<evidence type="ECO:0000313" key="2">
    <source>
        <dbReference type="Proteomes" id="UP000243686"/>
    </source>
</evidence>
<keyword evidence="2" id="KW-1185">Reference proteome</keyword>
<feature type="non-terminal residue" evidence="1">
    <location>
        <position position="109"/>
    </location>
</feature>
<reference evidence="1 2" key="1">
    <citation type="submission" date="2015-03" db="EMBL/GenBank/DDBJ databases">
        <title>Draft genome of the nematode, Opisthorchis viverrini.</title>
        <authorList>
            <person name="Mitreva M."/>
        </authorList>
    </citation>
    <scope>NUCLEOTIDE SEQUENCE [LARGE SCALE GENOMIC DNA]</scope>
    <source>
        <strain evidence="1">Khon Kaen</strain>
    </source>
</reference>
<name>A0A1S8WRH9_OPIVI</name>